<proteinExistence type="predicted"/>
<sequence>MQDYDKEHTDDPTFYLNEVTINSGFIPYYKFADDFSSGQDTEA</sequence>
<protein>
    <submittedName>
        <fullName evidence="1">Uncharacterized protein</fullName>
    </submittedName>
</protein>
<evidence type="ECO:0000313" key="1">
    <source>
        <dbReference type="EMBL" id="SFH29275.1"/>
    </source>
</evidence>
<keyword evidence="2" id="KW-1185">Reference proteome</keyword>
<dbReference type="Proteomes" id="UP000199337">
    <property type="component" value="Unassembled WGS sequence"/>
</dbReference>
<dbReference type="EMBL" id="FOOX01000023">
    <property type="protein sequence ID" value="SFH29275.1"/>
    <property type="molecule type" value="Genomic_DNA"/>
</dbReference>
<reference evidence="2" key="1">
    <citation type="submission" date="2016-10" db="EMBL/GenBank/DDBJ databases">
        <authorList>
            <person name="Varghese N."/>
            <person name="Submissions S."/>
        </authorList>
    </citation>
    <scope>NUCLEOTIDE SEQUENCE [LARGE SCALE GENOMIC DNA]</scope>
    <source>
        <strain evidence="2">DSM 17038</strain>
    </source>
</reference>
<accession>A0A1I2YV25</accession>
<gene>
    <name evidence="1" type="ORF">SAMN05660649_04610</name>
</gene>
<name>A0A1I2YV25_9FIRM</name>
<evidence type="ECO:0000313" key="2">
    <source>
        <dbReference type="Proteomes" id="UP000199337"/>
    </source>
</evidence>
<dbReference type="RefSeq" id="WP_274377583.1">
    <property type="nucleotide sequence ID" value="NZ_FOOX01000023.1"/>
</dbReference>
<organism evidence="1 2">
    <name type="scientific">Desulfotruncus arcticus DSM 17038</name>
    <dbReference type="NCBI Taxonomy" id="1121424"/>
    <lineage>
        <taxon>Bacteria</taxon>
        <taxon>Bacillati</taxon>
        <taxon>Bacillota</taxon>
        <taxon>Clostridia</taxon>
        <taxon>Eubacteriales</taxon>
        <taxon>Desulfallaceae</taxon>
        <taxon>Desulfotruncus</taxon>
    </lineage>
</organism>
<dbReference type="AlphaFoldDB" id="A0A1I2YV25"/>